<proteinExistence type="predicted"/>
<dbReference type="Pfam" id="PF14485">
    <property type="entry name" value="DUF4431"/>
    <property type="match status" value="1"/>
</dbReference>
<organism evidence="2 3">
    <name type="scientific">Variovorax paradoxus</name>
    <dbReference type="NCBI Taxonomy" id="34073"/>
    <lineage>
        <taxon>Bacteria</taxon>
        <taxon>Pseudomonadati</taxon>
        <taxon>Pseudomonadota</taxon>
        <taxon>Betaproteobacteria</taxon>
        <taxon>Burkholderiales</taxon>
        <taxon>Comamonadaceae</taxon>
        <taxon>Variovorax</taxon>
    </lineage>
</organism>
<evidence type="ECO:0000313" key="2">
    <source>
        <dbReference type="EMBL" id="MDR6427381.1"/>
    </source>
</evidence>
<evidence type="ECO:0000313" key="3">
    <source>
        <dbReference type="Proteomes" id="UP001184828"/>
    </source>
</evidence>
<name>A0AAE4BWU4_VARPD</name>
<dbReference type="Proteomes" id="UP001184828">
    <property type="component" value="Unassembled WGS sequence"/>
</dbReference>
<dbReference type="EMBL" id="JAVDQZ010000005">
    <property type="protein sequence ID" value="MDR6427381.1"/>
    <property type="molecule type" value="Genomic_DNA"/>
</dbReference>
<sequence length="78" mass="8461">MPIPTQSNDVLMQTALDQKTMAKFKALKGKRVTVTETLFPAHMGHHFTGGPGAADLNHRGQATSASDYLMTEFGRGSR</sequence>
<reference evidence="2" key="1">
    <citation type="submission" date="2023-07" db="EMBL/GenBank/DDBJ databases">
        <title>Sorghum-associated microbial communities from plants grown in Nebraska, USA.</title>
        <authorList>
            <person name="Schachtman D."/>
        </authorList>
    </citation>
    <scope>NUCLEOTIDE SEQUENCE</scope>
    <source>
        <strain evidence="2">DS2114</strain>
    </source>
</reference>
<gene>
    <name evidence="2" type="ORF">J2738_003536</name>
</gene>
<dbReference type="AlphaFoldDB" id="A0AAE4BWU4"/>
<accession>A0AAE4BWU4</accession>
<dbReference type="InterPro" id="IPR027826">
    <property type="entry name" value="DUF4431"/>
</dbReference>
<comment type="caution">
    <text evidence="2">The sequence shown here is derived from an EMBL/GenBank/DDBJ whole genome shotgun (WGS) entry which is preliminary data.</text>
</comment>
<dbReference type="RefSeq" id="WP_192327082.1">
    <property type="nucleotide sequence ID" value="NZ_JAUSRU010000004.1"/>
</dbReference>
<evidence type="ECO:0000259" key="1">
    <source>
        <dbReference type="Pfam" id="PF14485"/>
    </source>
</evidence>
<feature type="domain" description="DUF4431" evidence="1">
    <location>
        <begin position="12"/>
        <end position="48"/>
    </location>
</feature>
<protein>
    <recommendedName>
        <fullName evidence="1">DUF4431 domain-containing protein</fullName>
    </recommendedName>
</protein>